<proteinExistence type="predicted"/>
<dbReference type="STRING" id="36844.SAMN04488501_1223"/>
<evidence type="ECO:0000313" key="3">
    <source>
        <dbReference type="EMBL" id="KOA18816.1"/>
    </source>
</evidence>
<feature type="transmembrane region" description="Helical" evidence="1">
    <location>
        <begin position="277"/>
        <end position="294"/>
    </location>
</feature>
<keyword evidence="1" id="KW-0812">Transmembrane</keyword>
<keyword evidence="1" id="KW-1133">Transmembrane helix</keyword>
<accession>A0A0L6Z772</accession>
<dbReference type="Proteomes" id="UP000037043">
    <property type="component" value="Unassembled WGS sequence"/>
</dbReference>
<dbReference type="EMBL" id="LHUR01000032">
    <property type="protein sequence ID" value="KOA18816.1"/>
    <property type="molecule type" value="Genomic_DNA"/>
</dbReference>
<dbReference type="RefSeq" id="WP_052222241.1">
    <property type="nucleotide sequence ID" value="NZ_LHUR01000032.1"/>
</dbReference>
<dbReference type="InterPro" id="IPR018677">
    <property type="entry name" value="DUF2157"/>
</dbReference>
<feature type="transmembrane region" description="Helical" evidence="1">
    <location>
        <begin position="222"/>
        <end position="240"/>
    </location>
</feature>
<feature type="transmembrane region" description="Helical" evidence="1">
    <location>
        <begin position="44"/>
        <end position="67"/>
    </location>
</feature>
<feature type="domain" description="DUF2157" evidence="2">
    <location>
        <begin position="22"/>
        <end position="154"/>
    </location>
</feature>
<name>A0A0L6Z772_9CLOT</name>
<feature type="transmembrane region" description="Helical" evidence="1">
    <location>
        <begin position="247"/>
        <end position="265"/>
    </location>
</feature>
<evidence type="ECO:0000259" key="2">
    <source>
        <dbReference type="Pfam" id="PF09925"/>
    </source>
</evidence>
<keyword evidence="4" id="KW-1185">Reference proteome</keyword>
<evidence type="ECO:0000256" key="1">
    <source>
        <dbReference type="SAM" id="Phobius"/>
    </source>
</evidence>
<dbReference type="Pfam" id="PF09925">
    <property type="entry name" value="DUF2157"/>
    <property type="match status" value="1"/>
</dbReference>
<dbReference type="PATRIC" id="fig|1121318.3.peg.2768"/>
<organism evidence="3 4">
    <name type="scientific">Clostridium homopropionicum DSM 5847</name>
    <dbReference type="NCBI Taxonomy" id="1121318"/>
    <lineage>
        <taxon>Bacteria</taxon>
        <taxon>Bacillati</taxon>
        <taxon>Bacillota</taxon>
        <taxon>Clostridia</taxon>
        <taxon>Eubacteriales</taxon>
        <taxon>Clostridiaceae</taxon>
        <taxon>Clostridium</taxon>
    </lineage>
</organism>
<feature type="transmembrane region" description="Helical" evidence="1">
    <location>
        <begin position="132"/>
        <end position="150"/>
    </location>
</feature>
<feature type="transmembrane region" description="Helical" evidence="1">
    <location>
        <begin position="73"/>
        <end position="94"/>
    </location>
</feature>
<reference evidence="4" key="1">
    <citation type="submission" date="2015-08" db="EMBL/GenBank/DDBJ databases">
        <title>Genome sequence of the strict anaerobe Clostridium homopropionicum LuHBu1 (DSM 5847T).</title>
        <authorList>
            <person name="Poehlein A."/>
            <person name="Beck M."/>
            <person name="Schiel-Bengelsdorf B."/>
            <person name="Bengelsdorf F.R."/>
            <person name="Daniel R."/>
            <person name="Duerre P."/>
        </authorList>
    </citation>
    <scope>NUCLEOTIDE SEQUENCE [LARGE SCALE GENOMIC DNA]</scope>
    <source>
        <strain evidence="4">DSM 5847</strain>
    </source>
</reference>
<feature type="transmembrane region" description="Helical" evidence="1">
    <location>
        <begin position="323"/>
        <end position="344"/>
    </location>
</feature>
<gene>
    <name evidence="3" type="ORF">CLHOM_27550</name>
</gene>
<feature type="transmembrane region" description="Helical" evidence="1">
    <location>
        <begin position="301"/>
        <end position="317"/>
    </location>
</feature>
<feature type="transmembrane region" description="Helical" evidence="1">
    <location>
        <begin position="106"/>
        <end position="126"/>
    </location>
</feature>
<keyword evidence="1" id="KW-0472">Membrane</keyword>
<feature type="transmembrane region" description="Helical" evidence="1">
    <location>
        <begin position="162"/>
        <end position="188"/>
    </location>
</feature>
<evidence type="ECO:0000313" key="4">
    <source>
        <dbReference type="Proteomes" id="UP000037043"/>
    </source>
</evidence>
<dbReference type="AlphaFoldDB" id="A0A0L6Z772"/>
<protein>
    <recommendedName>
        <fullName evidence="2">DUF2157 domain-containing protein</fullName>
    </recommendedName>
</protein>
<comment type="caution">
    <text evidence="3">The sequence shown here is derived from an EMBL/GenBank/DDBJ whole genome shotgun (WGS) entry which is preliminary data.</text>
</comment>
<sequence>MKKKLSKSTYRFLFNELKGHKEKGIITQQQVDDMMTYYEEDAGLSFIKVLVTIGSILIGLGIISFIASNWQEIGKFAKVLIIIFALGASLLSSYKLEKVYPKTSKALLYLSTLIYGAGIFLMEQTFNYSTEVTLGFSLWVLGTVVASLLFKEKYIFIFSHILSIIFISGSFNENIVVISLFYVIVFYIGNKYFNHSKLVTFFNNLVALDFCLYFLNHLNLDGIYIAIIFFILGNLMYYVNHKLNPEVFNLQGIIVTGISGIFLTYKDIWQQLSFIKNGNYVAIGFGIIIVLYFLSLVRKGSLIALIFTCIIILRYYFDTLYDFMPKSLFFIIGGFILLGFGYYFERLRKNEGGIIHEKDS</sequence>